<protein>
    <submittedName>
        <fullName evidence="2">MBL fold metallo-hydrolase</fullName>
    </submittedName>
</protein>
<keyword evidence="2" id="KW-0378">Hydrolase</keyword>
<dbReference type="AlphaFoldDB" id="A0A3E2TJ21"/>
<reference evidence="4 5" key="1">
    <citation type="submission" date="2018-08" db="EMBL/GenBank/DDBJ databases">
        <title>A genome reference for cultivated species of the human gut microbiota.</title>
        <authorList>
            <person name="Zou Y."/>
            <person name="Xue W."/>
            <person name="Luo G."/>
        </authorList>
    </citation>
    <scope>NUCLEOTIDE SEQUENCE [LARGE SCALE GENOMIC DNA]</scope>
    <source>
        <strain evidence="2 4">AF45-17</strain>
        <strain evidence="3 5">AM28-39</strain>
    </source>
</reference>
<evidence type="ECO:0000313" key="2">
    <source>
        <dbReference type="EMBL" id="RGB76639.1"/>
    </source>
</evidence>
<accession>A0A3E2TJ21</accession>
<dbReference type="SUPFAM" id="SSF56281">
    <property type="entry name" value="Metallo-hydrolase/oxidoreductase"/>
    <property type="match status" value="1"/>
</dbReference>
<dbReference type="InterPro" id="IPR052533">
    <property type="entry name" value="WalJ/YycJ-like"/>
</dbReference>
<proteinExistence type="predicted"/>
<comment type="caution">
    <text evidence="2">The sequence shown here is derived from an EMBL/GenBank/DDBJ whole genome shotgun (WGS) entry which is preliminary data.</text>
</comment>
<dbReference type="GO" id="GO:0016787">
    <property type="term" value="F:hydrolase activity"/>
    <property type="evidence" value="ECO:0007669"/>
    <property type="project" value="UniProtKB-KW"/>
</dbReference>
<sequence>MQFSTIASGSSGNCLYAANDDTHILIDAGISKKRIEQGLKSFGTEGTDIDALLVTHEHMDHIQGIGVWSRKYHVPIYGTRGTLEEIWRTKSLGKVDESLFHVIRPGETFQINDMTIHPFSIPHDARDPVSYQIETADARIGTVTDLGYFDEAIIDELKDCDLLYVEANYDLHMLEVGPYPYQLKRRIAGNYGHLCNEMSGQLVGRLLNERLQQVILGHLSKENNFPELALRAVQNELERDFSVTKEALHISVAPRDEARALITL</sequence>
<keyword evidence="5" id="KW-1185">Reference proteome</keyword>
<evidence type="ECO:0000259" key="1">
    <source>
        <dbReference type="SMART" id="SM00849"/>
    </source>
</evidence>
<dbReference type="OrthoDB" id="9781189at2"/>
<gene>
    <name evidence="2" type="ORF">DW070_13150</name>
    <name evidence="3" type="ORF">DW747_09125</name>
</gene>
<dbReference type="InterPro" id="IPR001279">
    <property type="entry name" value="Metallo-B-lactamas"/>
</dbReference>
<dbReference type="Pfam" id="PF12706">
    <property type="entry name" value="Lactamase_B_2"/>
    <property type="match status" value="1"/>
</dbReference>
<dbReference type="Proteomes" id="UP000260773">
    <property type="component" value="Unassembled WGS sequence"/>
</dbReference>
<name>A0A3E2TJ21_9FIRM</name>
<dbReference type="PANTHER" id="PTHR47619:SF1">
    <property type="entry name" value="EXODEOXYRIBONUCLEASE WALJ"/>
    <property type="match status" value="1"/>
</dbReference>
<dbReference type="EMBL" id="QVFD01000007">
    <property type="protein sequence ID" value="RGC47055.1"/>
    <property type="molecule type" value="Genomic_DNA"/>
</dbReference>
<dbReference type="EMBL" id="QVEP01000039">
    <property type="protein sequence ID" value="RGB76639.1"/>
    <property type="molecule type" value="Genomic_DNA"/>
</dbReference>
<evidence type="ECO:0000313" key="5">
    <source>
        <dbReference type="Proteomes" id="UP000261231"/>
    </source>
</evidence>
<evidence type="ECO:0000313" key="3">
    <source>
        <dbReference type="EMBL" id="RGC47055.1"/>
    </source>
</evidence>
<dbReference type="RefSeq" id="WP_015514184.1">
    <property type="nucleotide sequence ID" value="NZ_JAJCNA010000001.1"/>
</dbReference>
<dbReference type="PANTHER" id="PTHR47619">
    <property type="entry name" value="METALLO-HYDROLASE YYCJ-RELATED"/>
    <property type="match status" value="1"/>
</dbReference>
<organism evidence="2 4">
    <name type="scientific">Coprococcus catus</name>
    <dbReference type="NCBI Taxonomy" id="116085"/>
    <lineage>
        <taxon>Bacteria</taxon>
        <taxon>Bacillati</taxon>
        <taxon>Bacillota</taxon>
        <taxon>Clostridia</taxon>
        <taxon>Lachnospirales</taxon>
        <taxon>Lachnospiraceae</taxon>
        <taxon>Coprococcus</taxon>
    </lineage>
</organism>
<feature type="domain" description="Metallo-beta-lactamase" evidence="1">
    <location>
        <begin position="11"/>
        <end position="191"/>
    </location>
</feature>
<dbReference type="InterPro" id="IPR036866">
    <property type="entry name" value="RibonucZ/Hydroxyglut_hydro"/>
</dbReference>
<dbReference type="Proteomes" id="UP000261231">
    <property type="component" value="Unassembled WGS sequence"/>
</dbReference>
<dbReference type="Gene3D" id="3.60.15.10">
    <property type="entry name" value="Ribonuclease Z/Hydroxyacylglutathione hydrolase-like"/>
    <property type="match status" value="1"/>
</dbReference>
<dbReference type="SMART" id="SM00849">
    <property type="entry name" value="Lactamase_B"/>
    <property type="match status" value="1"/>
</dbReference>
<evidence type="ECO:0000313" key="4">
    <source>
        <dbReference type="Proteomes" id="UP000260773"/>
    </source>
</evidence>